<dbReference type="GO" id="GO:0008270">
    <property type="term" value="F:zinc ion binding"/>
    <property type="evidence" value="ECO:0007669"/>
    <property type="project" value="UniProtKB-KW"/>
</dbReference>
<keyword evidence="6" id="KW-0832">Ubl conjugation</keyword>
<gene>
    <name evidence="11" type="primary">Cnot3</name>
    <name evidence="11" type="ORF">SPIL2461_LOCUS19185</name>
</gene>
<evidence type="ECO:0000313" key="12">
    <source>
        <dbReference type="Proteomes" id="UP000649617"/>
    </source>
</evidence>
<dbReference type="InterPro" id="IPR007207">
    <property type="entry name" value="Not_N"/>
</dbReference>
<keyword evidence="2" id="KW-0728">SH3 domain</keyword>
<dbReference type="PANTHER" id="PTHR47026:SF2">
    <property type="entry name" value="FLAGELLAR ASSOCIATED PROTEIN"/>
    <property type="match status" value="1"/>
</dbReference>
<keyword evidence="4 7" id="KW-0863">Zinc-finger</keyword>
<dbReference type="PANTHER" id="PTHR47026">
    <property type="entry name" value="PIGMENTOSA GTPASE REGULATOR-LIKE PROTEIN, PUTATIVE-RELATED"/>
    <property type="match status" value="1"/>
</dbReference>
<dbReference type="InterPro" id="IPR001841">
    <property type="entry name" value="Znf_RING"/>
</dbReference>
<dbReference type="PROSITE" id="PS50089">
    <property type="entry name" value="ZF_RING_2"/>
    <property type="match status" value="1"/>
</dbReference>
<evidence type="ECO:0000256" key="5">
    <source>
        <dbReference type="ARBA" id="ARBA00022833"/>
    </source>
</evidence>
<dbReference type="GO" id="GO:0005634">
    <property type="term" value="C:nucleus"/>
    <property type="evidence" value="ECO:0007669"/>
    <property type="project" value="InterPro"/>
</dbReference>
<reference evidence="11" key="1">
    <citation type="submission" date="2021-02" db="EMBL/GenBank/DDBJ databases">
        <authorList>
            <person name="Dougan E. K."/>
            <person name="Rhodes N."/>
            <person name="Thang M."/>
            <person name="Chan C."/>
        </authorList>
    </citation>
    <scope>NUCLEOTIDE SEQUENCE</scope>
</reference>
<dbReference type="InterPro" id="IPR018957">
    <property type="entry name" value="Znf_C3HC4_RING-type"/>
</dbReference>
<keyword evidence="12" id="KW-1185">Reference proteome</keyword>
<dbReference type="GO" id="GO:0006355">
    <property type="term" value="P:regulation of DNA-templated transcription"/>
    <property type="evidence" value="ECO:0007669"/>
    <property type="project" value="InterPro"/>
</dbReference>
<feature type="region of interest" description="Disordered" evidence="9">
    <location>
        <begin position="484"/>
        <end position="524"/>
    </location>
</feature>
<feature type="region of interest" description="Disordered" evidence="9">
    <location>
        <begin position="236"/>
        <end position="286"/>
    </location>
</feature>
<evidence type="ECO:0000256" key="9">
    <source>
        <dbReference type="SAM" id="MobiDB-lite"/>
    </source>
</evidence>
<sequence length="1175" mass="133366">MAAPAARKLQRDIEVVLKKAHEGTEEFAEFWDQIATAQGPQKERLGEELKKCINKLQRLRSQMRDWLGSPQVPAPLKDKLEEGRKRIESDMARFKDFEREFKTKAFSYTGLAKLDELDLEEAEKVKSQEWLAHTIQTLKDQLDQFEADLEFLQGKRSLNSDDKSRLPKLQTAIERTRWHIKKLEQLLRAVNNDAVDISDLAVVRESIDYYVEAGEDSDGVHDETLYEYFDLTEFEEKVAPPRTENPDSKDDSPAGSKEETHKKQKEKDKKKKEDKKAKAKAEKKVQGAGIVSKSSIVGKTIIDNGHHGPVEVKQLEPDEVKVMEEQLVHEQDAEFICKICQIYVVGCVPKLTTCSHIFCGDCIAKWFDQHPDTQTWAQRAKAAGPDRCVPCPVCKKSLNENHDLSPVCSNAQRSQNVLLWRMLSQKRIVCQNNPKLRSDGRCDWVGEYCNYQKHYDMCKNVPLAEAGYPAEVPSAPKEAPQIVEKAPCPPAPAKQLAGASPPAPCTGPGPAAPKQAQNAQSRTVELRSNGRIFQSMNNDELKVAIKTSAPTAEPPRAFLSKAKEAKRVRNAPSQVPAQAMATAPAMAPSPAPCAPCAPSAPTQNSGQLVEWTNVVEDVPYEYICMDQELDPQRSQRRGCSRKGRRRLWRQRPQHLCIRRFGASEAMRLFRLSFSVEGGESADKAGASMSALLLVEELQVPGGEMSSLLAELLATLKPPVPVRQGDVIEVLETDPSGWTFAKNLTGANSTGWVPTWIVPRPAETAQAQRLAPVPEVQQALQTRQVHQAQPLQPVQHQHLRETREREVHQLRDTRPESRGLLRAVQPFTSGSDSQMTLNTSDYVEIVERHPTGWTFGRKVDAAGTAVSEGWFPDWVPGLMTFWVFLALVRPEFQSAPARGDLGSTFDAFEGPDVLASLDDNEEKSHSIEDLLRALEKHRIECEQAGRYEEAELARLRLDQLRQHEERSRRDALLEQQLAERMGVEEAHMLGLQEFSNIWDQKQQDFESRANQLQKVLATRHKQEHQAHLEKLRREVEPRTPRWSRDLLNLRKIQETLAKMRKYAEAEKTKVQADKLEAKEHNQWKEKREARIAVMEEQFLHKQQLEMGGLLKRLKASREELRRSRKLEIERLLQRYQNLKMQMENQQRIIQQRVERYPITAPMVNNTSRPPSGGIAS</sequence>
<dbReference type="PROSITE" id="PS00518">
    <property type="entry name" value="ZF_RING_1"/>
    <property type="match status" value="1"/>
</dbReference>
<dbReference type="EMBL" id="CAJNIZ010044353">
    <property type="protein sequence ID" value="CAE7685992.1"/>
    <property type="molecule type" value="Genomic_DNA"/>
</dbReference>
<dbReference type="SUPFAM" id="SSF57850">
    <property type="entry name" value="RING/U-box"/>
    <property type="match status" value="1"/>
</dbReference>
<feature type="compositionally biased region" description="Pro residues" evidence="9">
    <location>
        <begin position="501"/>
        <end position="511"/>
    </location>
</feature>
<dbReference type="Gene3D" id="3.30.40.10">
    <property type="entry name" value="Zinc/RING finger domain, C3HC4 (zinc finger)"/>
    <property type="match status" value="1"/>
</dbReference>
<dbReference type="SMART" id="SM00184">
    <property type="entry name" value="RING"/>
    <property type="match status" value="1"/>
</dbReference>
<dbReference type="Pfam" id="PF00097">
    <property type="entry name" value="zf-C3HC4"/>
    <property type="match status" value="1"/>
</dbReference>
<dbReference type="InterPro" id="IPR036028">
    <property type="entry name" value="SH3-like_dom_sf"/>
</dbReference>
<dbReference type="SUPFAM" id="SSF50044">
    <property type="entry name" value="SH3-domain"/>
    <property type="match status" value="2"/>
</dbReference>
<proteinExistence type="inferred from homology"/>
<evidence type="ECO:0000313" key="11">
    <source>
        <dbReference type="EMBL" id="CAE7685992.1"/>
    </source>
</evidence>
<feature type="coiled-coil region" evidence="8">
    <location>
        <begin position="1109"/>
        <end position="1151"/>
    </location>
</feature>
<comment type="similarity">
    <text evidence="1">Belongs to the SH3RF family.</text>
</comment>
<protein>
    <submittedName>
        <fullName evidence="11">Cnot3 protein</fullName>
    </submittedName>
</protein>
<feature type="compositionally biased region" description="Basic and acidic residues" evidence="9">
    <location>
        <begin position="236"/>
        <end position="267"/>
    </location>
</feature>
<dbReference type="Pfam" id="PF00018">
    <property type="entry name" value="SH3_1"/>
    <property type="match status" value="1"/>
</dbReference>
<keyword evidence="8" id="KW-0175">Coiled coil</keyword>
<dbReference type="Pfam" id="PF04065">
    <property type="entry name" value="Not3"/>
    <property type="match status" value="1"/>
</dbReference>
<evidence type="ECO:0000256" key="8">
    <source>
        <dbReference type="SAM" id="Coils"/>
    </source>
</evidence>
<accession>A0A812WS99</accession>
<evidence type="ECO:0000256" key="2">
    <source>
        <dbReference type="ARBA" id="ARBA00022443"/>
    </source>
</evidence>
<dbReference type="Proteomes" id="UP000649617">
    <property type="component" value="Unassembled WGS sequence"/>
</dbReference>
<evidence type="ECO:0000259" key="10">
    <source>
        <dbReference type="PROSITE" id="PS50089"/>
    </source>
</evidence>
<feature type="compositionally biased region" description="Basic and acidic residues" evidence="9">
    <location>
        <begin position="797"/>
        <end position="812"/>
    </location>
</feature>
<dbReference type="OrthoDB" id="293823at2759"/>
<feature type="compositionally biased region" description="Basic and acidic residues" evidence="9">
    <location>
        <begin position="274"/>
        <end position="285"/>
    </location>
</feature>
<dbReference type="InterPro" id="IPR013083">
    <property type="entry name" value="Znf_RING/FYVE/PHD"/>
</dbReference>
<feature type="region of interest" description="Disordered" evidence="9">
    <location>
        <begin position="787"/>
        <end position="812"/>
    </location>
</feature>
<evidence type="ECO:0000256" key="7">
    <source>
        <dbReference type="PROSITE-ProRule" id="PRU00175"/>
    </source>
</evidence>
<evidence type="ECO:0000256" key="6">
    <source>
        <dbReference type="ARBA" id="ARBA00022843"/>
    </source>
</evidence>
<organism evidence="11 12">
    <name type="scientific">Symbiodinium pilosum</name>
    <name type="common">Dinoflagellate</name>
    <dbReference type="NCBI Taxonomy" id="2952"/>
    <lineage>
        <taxon>Eukaryota</taxon>
        <taxon>Sar</taxon>
        <taxon>Alveolata</taxon>
        <taxon>Dinophyceae</taxon>
        <taxon>Suessiales</taxon>
        <taxon>Symbiodiniaceae</taxon>
        <taxon>Symbiodinium</taxon>
    </lineage>
</organism>
<keyword evidence="3" id="KW-0479">Metal-binding</keyword>
<dbReference type="AlphaFoldDB" id="A0A812WS99"/>
<keyword evidence="5" id="KW-0862">Zinc</keyword>
<evidence type="ECO:0000256" key="3">
    <source>
        <dbReference type="ARBA" id="ARBA00022723"/>
    </source>
</evidence>
<feature type="domain" description="RING-type" evidence="10">
    <location>
        <begin position="337"/>
        <end position="395"/>
    </location>
</feature>
<name>A0A812WS99_SYMPI</name>
<dbReference type="InterPro" id="IPR017907">
    <property type="entry name" value="Znf_RING_CS"/>
</dbReference>
<comment type="caution">
    <text evidence="11">The sequence shown here is derived from an EMBL/GenBank/DDBJ whole genome shotgun (WGS) entry which is preliminary data.</text>
</comment>
<evidence type="ECO:0000256" key="1">
    <source>
        <dbReference type="ARBA" id="ARBA00008649"/>
    </source>
</evidence>
<dbReference type="Gene3D" id="2.30.30.40">
    <property type="entry name" value="SH3 Domains"/>
    <property type="match status" value="2"/>
</dbReference>
<feature type="coiled-coil region" evidence="8">
    <location>
        <begin position="135"/>
        <end position="200"/>
    </location>
</feature>
<evidence type="ECO:0000256" key="4">
    <source>
        <dbReference type="ARBA" id="ARBA00022771"/>
    </source>
</evidence>
<dbReference type="InterPro" id="IPR001452">
    <property type="entry name" value="SH3_domain"/>
</dbReference>